<evidence type="ECO:0000313" key="6">
    <source>
        <dbReference type="Proteomes" id="UP001170481"/>
    </source>
</evidence>
<dbReference type="InterPro" id="IPR020904">
    <property type="entry name" value="Sc_DH/Rdtase_CS"/>
</dbReference>
<dbReference type="SUPFAM" id="SSF51735">
    <property type="entry name" value="NAD(P)-binding Rossmann-fold domains"/>
    <property type="match status" value="1"/>
</dbReference>
<dbReference type="PANTHER" id="PTHR42760">
    <property type="entry name" value="SHORT-CHAIN DEHYDROGENASES/REDUCTASES FAMILY MEMBER"/>
    <property type="match status" value="1"/>
</dbReference>
<dbReference type="InterPro" id="IPR057326">
    <property type="entry name" value="KR_dom"/>
</dbReference>
<name>A0AAP4WWQ6_9GAMM</name>
<sequence>MSQKLHGKVALIVGGASGIGLAIANLYHAEGATIAIADRDVEACGKAAKSLEPRISTHVVDASDEMSVKNMIDSVIAKHQVIDVLVNSAGILDETPFLEMTSETFDRMIGINLRGVFLISRYVASHMVERKQGRIINIASQLALKGGVGLSHYCAAKAGVLGLTKSMARELAPYNVLTNAIAPGPILTPMLEGLSSEWIAAKEAELPLGRFGRAEEVAPTALMLAASPDGDLYLGQCLGPNSGDVM</sequence>
<evidence type="ECO:0000256" key="1">
    <source>
        <dbReference type="ARBA" id="ARBA00006484"/>
    </source>
</evidence>
<keyword evidence="2" id="KW-0560">Oxidoreductase</keyword>
<dbReference type="PRINTS" id="PR00081">
    <property type="entry name" value="GDHRDH"/>
</dbReference>
<dbReference type="RefSeq" id="WP_141391928.1">
    <property type="nucleotide sequence ID" value="NZ_JAUORK010000004.1"/>
</dbReference>
<dbReference type="InterPro" id="IPR002347">
    <property type="entry name" value="SDR_fam"/>
</dbReference>
<feature type="domain" description="Ketoreductase" evidence="4">
    <location>
        <begin position="8"/>
        <end position="184"/>
    </location>
</feature>
<gene>
    <name evidence="5" type="ORF">Q4535_04820</name>
</gene>
<evidence type="ECO:0000256" key="3">
    <source>
        <dbReference type="RuleBase" id="RU000363"/>
    </source>
</evidence>
<dbReference type="PRINTS" id="PR00080">
    <property type="entry name" value="SDRFAMILY"/>
</dbReference>
<dbReference type="InterPro" id="IPR036291">
    <property type="entry name" value="NAD(P)-bd_dom_sf"/>
</dbReference>
<organism evidence="5 6">
    <name type="scientific">Cobetia amphilecti</name>
    <dbReference type="NCBI Taxonomy" id="1055104"/>
    <lineage>
        <taxon>Bacteria</taxon>
        <taxon>Pseudomonadati</taxon>
        <taxon>Pseudomonadota</taxon>
        <taxon>Gammaproteobacteria</taxon>
        <taxon>Oceanospirillales</taxon>
        <taxon>Halomonadaceae</taxon>
        <taxon>Cobetia</taxon>
    </lineage>
</organism>
<comment type="caution">
    <text evidence="5">The sequence shown here is derived from an EMBL/GenBank/DDBJ whole genome shotgun (WGS) entry which is preliminary data.</text>
</comment>
<accession>A0AAP4WWQ6</accession>
<dbReference type="PROSITE" id="PS00061">
    <property type="entry name" value="ADH_SHORT"/>
    <property type="match status" value="1"/>
</dbReference>
<dbReference type="Proteomes" id="UP001170481">
    <property type="component" value="Unassembled WGS sequence"/>
</dbReference>
<dbReference type="Pfam" id="PF00106">
    <property type="entry name" value="adh_short"/>
    <property type="match status" value="1"/>
</dbReference>
<evidence type="ECO:0000313" key="5">
    <source>
        <dbReference type="EMBL" id="MDO6671437.1"/>
    </source>
</evidence>
<comment type="similarity">
    <text evidence="1 3">Belongs to the short-chain dehydrogenases/reductases (SDR) family.</text>
</comment>
<dbReference type="SMART" id="SM00822">
    <property type="entry name" value="PKS_KR"/>
    <property type="match status" value="1"/>
</dbReference>
<dbReference type="EMBL" id="JAUORK010000004">
    <property type="protein sequence ID" value="MDO6671437.1"/>
    <property type="molecule type" value="Genomic_DNA"/>
</dbReference>
<dbReference type="PANTHER" id="PTHR42760:SF133">
    <property type="entry name" value="3-OXOACYL-[ACYL-CARRIER-PROTEIN] REDUCTASE"/>
    <property type="match status" value="1"/>
</dbReference>
<dbReference type="Gene3D" id="3.40.50.720">
    <property type="entry name" value="NAD(P)-binding Rossmann-like Domain"/>
    <property type="match status" value="1"/>
</dbReference>
<protein>
    <submittedName>
        <fullName evidence="5">SDR family oxidoreductase</fullName>
    </submittedName>
</protein>
<dbReference type="FunFam" id="3.40.50.720:FF:000173">
    <property type="entry name" value="3-oxoacyl-[acyl-carrier protein] reductase"/>
    <property type="match status" value="1"/>
</dbReference>
<dbReference type="AlphaFoldDB" id="A0AAP4WWQ6"/>
<proteinExistence type="inferred from homology"/>
<dbReference type="GO" id="GO:0016616">
    <property type="term" value="F:oxidoreductase activity, acting on the CH-OH group of donors, NAD or NADP as acceptor"/>
    <property type="evidence" value="ECO:0007669"/>
    <property type="project" value="UniProtKB-ARBA"/>
</dbReference>
<evidence type="ECO:0000256" key="2">
    <source>
        <dbReference type="ARBA" id="ARBA00023002"/>
    </source>
</evidence>
<reference evidence="5" key="1">
    <citation type="submission" date="2023-07" db="EMBL/GenBank/DDBJ databases">
        <title>Genome content predicts the carbon catabolic preferences of heterotrophic bacteria.</title>
        <authorList>
            <person name="Gralka M."/>
        </authorList>
    </citation>
    <scope>NUCLEOTIDE SEQUENCE</scope>
    <source>
        <strain evidence="5">C2R13</strain>
    </source>
</reference>
<evidence type="ECO:0000259" key="4">
    <source>
        <dbReference type="SMART" id="SM00822"/>
    </source>
</evidence>